<reference evidence="2 3" key="1">
    <citation type="submission" date="2021-06" db="EMBL/GenBank/DDBJ databases">
        <authorList>
            <person name="Palmer J.M."/>
        </authorList>
    </citation>
    <scope>NUCLEOTIDE SEQUENCE [LARGE SCALE GENOMIC DNA]</scope>
    <source>
        <strain evidence="3">if_2019</strain>
        <tissue evidence="2">Muscle</tissue>
    </source>
</reference>
<comment type="caution">
    <text evidence="2">The sequence shown here is derived from an EMBL/GenBank/DDBJ whole genome shotgun (WGS) entry which is preliminary data.</text>
</comment>
<protein>
    <recommendedName>
        <fullName evidence="1">Acetyl-coenzyme A synthetase N-terminal domain-containing protein</fullName>
    </recommendedName>
</protein>
<dbReference type="Gene3D" id="3.40.50.12780">
    <property type="entry name" value="N-terminal domain of ligase-like"/>
    <property type="match status" value="1"/>
</dbReference>
<evidence type="ECO:0000259" key="1">
    <source>
        <dbReference type="Pfam" id="PF16177"/>
    </source>
</evidence>
<keyword evidence="3" id="KW-1185">Reference proteome</keyword>
<accession>A0ABV0TD27</accession>
<gene>
    <name evidence="2" type="ORF">ILYODFUR_028218</name>
</gene>
<evidence type="ECO:0000313" key="2">
    <source>
        <dbReference type="EMBL" id="MEQ2230336.1"/>
    </source>
</evidence>
<proteinExistence type="predicted"/>
<dbReference type="Pfam" id="PF16177">
    <property type="entry name" value="ACAS_N"/>
    <property type="match status" value="1"/>
</dbReference>
<organism evidence="2 3">
    <name type="scientific">Ilyodon furcidens</name>
    <name type="common">goldbreast splitfin</name>
    <dbReference type="NCBI Taxonomy" id="33524"/>
    <lineage>
        <taxon>Eukaryota</taxon>
        <taxon>Metazoa</taxon>
        <taxon>Chordata</taxon>
        <taxon>Craniata</taxon>
        <taxon>Vertebrata</taxon>
        <taxon>Euteleostomi</taxon>
        <taxon>Actinopterygii</taxon>
        <taxon>Neopterygii</taxon>
        <taxon>Teleostei</taxon>
        <taxon>Neoteleostei</taxon>
        <taxon>Acanthomorphata</taxon>
        <taxon>Ovalentaria</taxon>
        <taxon>Atherinomorphae</taxon>
        <taxon>Cyprinodontiformes</taxon>
        <taxon>Goodeidae</taxon>
        <taxon>Ilyodon</taxon>
    </lineage>
</organism>
<dbReference type="EMBL" id="JAHRIQ010026991">
    <property type="protein sequence ID" value="MEQ2230336.1"/>
    <property type="molecule type" value="Genomic_DNA"/>
</dbReference>
<feature type="domain" description="Acetyl-coenzyme A synthetase N-terminal" evidence="1">
    <location>
        <begin position="54"/>
        <end position="106"/>
    </location>
</feature>
<name>A0ABV0TD27_9TELE</name>
<sequence>MAQCKGTGLLWILMGRYRTVTSRPSQARTRLCRYVSSSPPPGSWSSHLSRLPHRDLYRLSVRDADRFWGSAATDRLKWIEPFQRVQDCDLSRGQIRWFLGGKLNVSGEFLVNHRAVGSVRLKVKNSDVWHCTGTLDGDSGMSQRYR</sequence>
<dbReference type="Proteomes" id="UP001482620">
    <property type="component" value="Unassembled WGS sequence"/>
</dbReference>
<dbReference type="InterPro" id="IPR042099">
    <property type="entry name" value="ANL_N_sf"/>
</dbReference>
<evidence type="ECO:0000313" key="3">
    <source>
        <dbReference type="Proteomes" id="UP001482620"/>
    </source>
</evidence>
<dbReference type="InterPro" id="IPR032387">
    <property type="entry name" value="ACAS_N"/>
</dbReference>